<feature type="chain" id="PRO_5046576472" description="beta-glucosidase" evidence="15">
    <location>
        <begin position="22"/>
        <end position="755"/>
    </location>
</feature>
<evidence type="ECO:0000256" key="2">
    <source>
        <dbReference type="ARBA" id="ARBA00004613"/>
    </source>
</evidence>
<evidence type="ECO:0000256" key="7">
    <source>
        <dbReference type="ARBA" id="ARBA00022729"/>
    </source>
</evidence>
<dbReference type="PRINTS" id="PR00133">
    <property type="entry name" value="GLHYDRLASE3"/>
</dbReference>
<feature type="region of interest" description="Disordered" evidence="14">
    <location>
        <begin position="173"/>
        <end position="195"/>
    </location>
</feature>
<evidence type="ECO:0000256" key="8">
    <source>
        <dbReference type="ARBA" id="ARBA00022801"/>
    </source>
</evidence>
<evidence type="ECO:0000256" key="14">
    <source>
        <dbReference type="SAM" id="MobiDB-lite"/>
    </source>
</evidence>
<evidence type="ECO:0000256" key="11">
    <source>
        <dbReference type="ARBA" id="ARBA00023277"/>
    </source>
</evidence>
<keyword evidence="11" id="KW-0119">Carbohydrate metabolism</keyword>
<dbReference type="Gene3D" id="3.20.20.300">
    <property type="entry name" value="Glycoside hydrolase, family 3, N-terminal domain"/>
    <property type="match status" value="1"/>
</dbReference>
<dbReference type="Proteomes" id="UP001391051">
    <property type="component" value="Unassembled WGS sequence"/>
</dbReference>
<comment type="catalytic activity">
    <reaction evidence="1">
        <text>Hydrolysis of terminal, non-reducing beta-D-glucosyl residues with release of beta-D-glucose.</text>
        <dbReference type="EC" id="3.2.1.21"/>
    </reaction>
</comment>
<dbReference type="Pfam" id="PF01915">
    <property type="entry name" value="Glyco_hydro_3_C"/>
    <property type="match status" value="2"/>
</dbReference>
<comment type="subcellular location">
    <subcellularLocation>
        <location evidence="2">Secreted</location>
    </subcellularLocation>
</comment>
<evidence type="ECO:0000259" key="16">
    <source>
        <dbReference type="SMART" id="SM01217"/>
    </source>
</evidence>
<dbReference type="Pfam" id="PF00933">
    <property type="entry name" value="Glyco_hydro_3"/>
    <property type="match status" value="1"/>
</dbReference>
<dbReference type="RefSeq" id="XP_066703556.1">
    <property type="nucleotide sequence ID" value="XM_066840929.1"/>
</dbReference>
<dbReference type="SMART" id="SM01217">
    <property type="entry name" value="Fn3_like"/>
    <property type="match status" value="1"/>
</dbReference>
<dbReference type="InterPro" id="IPR001764">
    <property type="entry name" value="Glyco_hydro_3_N"/>
</dbReference>
<evidence type="ECO:0000256" key="3">
    <source>
        <dbReference type="ARBA" id="ARBA00004987"/>
    </source>
</evidence>
<evidence type="ECO:0000256" key="4">
    <source>
        <dbReference type="ARBA" id="ARBA00005336"/>
    </source>
</evidence>
<keyword evidence="12" id="KW-0326">Glycosidase</keyword>
<proteinExistence type="inferred from homology"/>
<dbReference type="InterPro" id="IPR013783">
    <property type="entry name" value="Ig-like_fold"/>
</dbReference>
<dbReference type="PANTHER" id="PTHR42715:SF5">
    <property type="entry name" value="BETA-GLUCOSIDASE M-RELATED"/>
    <property type="match status" value="1"/>
</dbReference>
<name>A0ABR1QNC3_9PEZI</name>
<dbReference type="InterPro" id="IPR036962">
    <property type="entry name" value="Glyco_hydro_3_N_sf"/>
</dbReference>
<dbReference type="GeneID" id="92073991"/>
<reference evidence="17 18" key="1">
    <citation type="submission" date="2023-01" db="EMBL/GenBank/DDBJ databases">
        <title>Analysis of 21 Apiospora genomes using comparative genomics revels a genus with tremendous synthesis potential of carbohydrate active enzymes and secondary metabolites.</title>
        <authorList>
            <person name="Sorensen T."/>
        </authorList>
    </citation>
    <scope>NUCLEOTIDE SEQUENCE [LARGE SCALE GENOMIC DNA]</scope>
    <source>
        <strain evidence="17 18">CBS 24483</strain>
    </source>
</reference>
<keyword evidence="13" id="KW-0624">Polysaccharide degradation</keyword>
<evidence type="ECO:0000256" key="1">
    <source>
        <dbReference type="ARBA" id="ARBA00000448"/>
    </source>
</evidence>
<dbReference type="InterPro" id="IPR017853">
    <property type="entry name" value="GH"/>
</dbReference>
<keyword evidence="18" id="KW-1185">Reference proteome</keyword>
<dbReference type="InterPro" id="IPR050288">
    <property type="entry name" value="Cellulose_deg_GH3"/>
</dbReference>
<evidence type="ECO:0000256" key="13">
    <source>
        <dbReference type="ARBA" id="ARBA00023326"/>
    </source>
</evidence>
<comment type="similarity">
    <text evidence="4">Belongs to the glycosyl hydrolase 3 family.</text>
</comment>
<evidence type="ECO:0000313" key="17">
    <source>
        <dbReference type="EMBL" id="KAK7959853.1"/>
    </source>
</evidence>
<dbReference type="Gene3D" id="2.60.40.10">
    <property type="entry name" value="Immunoglobulins"/>
    <property type="match status" value="1"/>
</dbReference>
<evidence type="ECO:0000256" key="6">
    <source>
        <dbReference type="ARBA" id="ARBA00022525"/>
    </source>
</evidence>
<dbReference type="EMBL" id="JAQQWE010000003">
    <property type="protein sequence ID" value="KAK7959853.1"/>
    <property type="molecule type" value="Genomic_DNA"/>
</dbReference>
<keyword evidence="6" id="KW-0964">Secreted</keyword>
<accession>A0ABR1QNC3</accession>
<evidence type="ECO:0000256" key="10">
    <source>
        <dbReference type="ARBA" id="ARBA00023180"/>
    </source>
</evidence>
<keyword evidence="8" id="KW-0378">Hydrolase</keyword>
<dbReference type="Gene3D" id="3.40.50.1700">
    <property type="entry name" value="Glycoside hydrolase family 3 C-terminal domain"/>
    <property type="match status" value="1"/>
</dbReference>
<evidence type="ECO:0000256" key="15">
    <source>
        <dbReference type="SAM" id="SignalP"/>
    </source>
</evidence>
<keyword evidence="9" id="KW-0136">Cellulose degradation</keyword>
<dbReference type="InterPro" id="IPR026891">
    <property type="entry name" value="Fn3-like"/>
</dbReference>
<evidence type="ECO:0000256" key="12">
    <source>
        <dbReference type="ARBA" id="ARBA00023295"/>
    </source>
</evidence>
<evidence type="ECO:0000313" key="18">
    <source>
        <dbReference type="Proteomes" id="UP001391051"/>
    </source>
</evidence>
<feature type="domain" description="Fibronectin type III-like" evidence="16">
    <location>
        <begin position="670"/>
        <end position="739"/>
    </location>
</feature>
<dbReference type="PANTHER" id="PTHR42715">
    <property type="entry name" value="BETA-GLUCOSIDASE"/>
    <property type="match status" value="1"/>
</dbReference>
<protein>
    <recommendedName>
        <fullName evidence="5">beta-glucosidase</fullName>
        <ecNumber evidence="5">3.2.1.21</ecNumber>
    </recommendedName>
</protein>
<feature type="signal peptide" evidence="15">
    <location>
        <begin position="1"/>
        <end position="21"/>
    </location>
</feature>
<organism evidence="17 18">
    <name type="scientific">Apiospora aurea</name>
    <dbReference type="NCBI Taxonomy" id="335848"/>
    <lineage>
        <taxon>Eukaryota</taxon>
        <taxon>Fungi</taxon>
        <taxon>Dikarya</taxon>
        <taxon>Ascomycota</taxon>
        <taxon>Pezizomycotina</taxon>
        <taxon>Sordariomycetes</taxon>
        <taxon>Xylariomycetidae</taxon>
        <taxon>Amphisphaeriales</taxon>
        <taxon>Apiosporaceae</taxon>
        <taxon>Apiospora</taxon>
    </lineage>
</organism>
<keyword evidence="10" id="KW-0325">Glycoprotein</keyword>
<dbReference type="Pfam" id="PF14310">
    <property type="entry name" value="Fn3-like"/>
    <property type="match status" value="1"/>
</dbReference>
<dbReference type="SUPFAM" id="SSF51445">
    <property type="entry name" value="(Trans)glycosidases"/>
    <property type="match status" value="1"/>
</dbReference>
<keyword evidence="7 15" id="KW-0732">Signal</keyword>
<evidence type="ECO:0000256" key="5">
    <source>
        <dbReference type="ARBA" id="ARBA00012744"/>
    </source>
</evidence>
<gene>
    <name evidence="17" type="ORF">PG986_004707</name>
</gene>
<dbReference type="InterPro" id="IPR002772">
    <property type="entry name" value="Glyco_hydro_3_C"/>
</dbReference>
<evidence type="ECO:0000256" key="9">
    <source>
        <dbReference type="ARBA" id="ARBA00023001"/>
    </source>
</evidence>
<comment type="caution">
    <text evidence="17">The sequence shown here is derived from an EMBL/GenBank/DDBJ whole genome shotgun (WGS) entry which is preliminary data.</text>
</comment>
<comment type="pathway">
    <text evidence="3">Glycan metabolism; cellulose degradation.</text>
</comment>
<dbReference type="SUPFAM" id="SSF52279">
    <property type="entry name" value="Beta-D-glucan exohydrolase, C-terminal domain"/>
    <property type="match status" value="2"/>
</dbReference>
<sequence>MAFRCFLLAIALLGLPAHVFGQQPYNDWAKAYAKAEELVSSWTRYQAANVSVFDGTAPGRVPFTAKDGPMGLNGGRGVSGWIAAQTLAASWAPELIEEQYGAMAREFRSKGYSMQLGPVTGPMGRSPLGGRNFESFGSDPFLGGRMFGAAIKGIQRQDVIACGKHFVGNEQETNRTRQLGFGDGSPDGTDRSSTNMDDRTLHELYLWPWVDGIVNGLGSVMCVMNRVNGTGGCENDYTLNQVLKKEVGFKGMVIPDATAPINRTAALAHGLDWNSGLNLADISALIEDGTIPEEVMRDHAIRVVATQLNYNLPQDEYPDPATTVNLNNTNGALPLSNVTSISVFGLDVAQAVIGPAMVPNVYDYQGETYAGHLASGGGSGATPMPYLVDPLTALSARAADGNGFEVRHIVSDNYTVLPSGDVKPGGGPLDSVSGFASGSQYCMVFLNAFAKEGADRLTLADETGDKLVNDVAGYCANTIVVLNNAGIRLVDAWIEHPNVTVSLVSFGVVLVEAESVRAGYKCASAADIFLTQAVLNAGALGQESGNAIMDVIFGDVNPSGKLVYTIAKKLEDYNGEICPCCDCDYTEGLYTDYRHFDQAGIEPRYEFGYGLSYTNFTYGTLEISKQSSDSEPLSAYTTDETADGGPADLFDELVTLTAVLTNSGSVAGAEVAQLYLGFPESAKNPVRQLRGFRKILLDPAETQTVTFSLQRRDFSIWDTVAQKWKIEAGTYTAQLGRSSRDIASEVEFQLATTDA</sequence>
<dbReference type="InterPro" id="IPR036881">
    <property type="entry name" value="Glyco_hydro_3_C_sf"/>
</dbReference>
<dbReference type="EC" id="3.2.1.21" evidence="5"/>